<feature type="transmembrane region" description="Helical" evidence="6">
    <location>
        <begin position="365"/>
        <end position="384"/>
    </location>
</feature>
<keyword evidence="2" id="KW-1003">Cell membrane</keyword>
<evidence type="ECO:0000256" key="6">
    <source>
        <dbReference type="SAM" id="Phobius"/>
    </source>
</evidence>
<dbReference type="Pfam" id="PF12698">
    <property type="entry name" value="ABC2_membrane_3"/>
    <property type="match status" value="1"/>
</dbReference>
<dbReference type="PANTHER" id="PTHR30294:SF29">
    <property type="entry name" value="MULTIDRUG ABC TRANSPORTER PERMEASE YBHS-RELATED"/>
    <property type="match status" value="1"/>
</dbReference>
<feature type="transmembrane region" description="Helical" evidence="6">
    <location>
        <begin position="294"/>
        <end position="318"/>
    </location>
</feature>
<evidence type="ECO:0000256" key="1">
    <source>
        <dbReference type="ARBA" id="ARBA00004651"/>
    </source>
</evidence>
<sequence length="437" mass="49125">MNHLALIIKREYLTKVKNKSFIIMTILSPIIMIALIAVVAYLSQLNNNKERTISILDESGLVSSIFKNTEYTTYTILKDLSLDEAKDLVEEKEEYGLLYIALGTDINDIAKTIKFYSQDTPSLTVISSLESKLERKITDLKLQQDGVDTDKIKASRTSIDIAQESYEGEKTSKIDNIVKLAFGGIAGYLLFMFIIIYGNMIMRSVIEEKTSRIIEIIISSVKPIQLMMGKIIGTSLAGITQFVVWIILGSVLMVVVSAIFGINMSEMQAPQQEMMQQAMASQDMQMQVQQMIAAIYNLPLTNMIIAFVLFFVGGYLLYSSLYAAIGAAVDNETDTQQFMMPILMPLILAVYVGIFTVIEDPHGTVSTVFSFIPLTSPVVMLMRIPFGVPLWQQLISLALLIGTFMFTVWFAAKIYRVGILMYGKKPSYKDIYKWLKY</sequence>
<feature type="transmembrane region" description="Helical" evidence="6">
    <location>
        <begin position="338"/>
        <end position="358"/>
    </location>
</feature>
<reference evidence="8" key="1">
    <citation type="submission" date="2018-06" db="EMBL/GenBank/DDBJ databases">
        <authorList>
            <person name="Zhirakovskaya E."/>
        </authorList>
    </citation>
    <scope>NUCLEOTIDE SEQUENCE</scope>
</reference>
<feature type="transmembrane region" description="Helical" evidence="6">
    <location>
        <begin position="180"/>
        <end position="201"/>
    </location>
</feature>
<feature type="transmembrane region" description="Helical" evidence="6">
    <location>
        <begin position="21"/>
        <end position="42"/>
    </location>
</feature>
<evidence type="ECO:0000256" key="5">
    <source>
        <dbReference type="ARBA" id="ARBA00023136"/>
    </source>
</evidence>
<name>A0A3B0QUT0_9ZZZZ</name>
<keyword evidence="3 6" id="KW-0812">Transmembrane</keyword>
<dbReference type="EMBL" id="UOEB01000205">
    <property type="protein sequence ID" value="VAV85160.1"/>
    <property type="molecule type" value="Genomic_DNA"/>
</dbReference>
<dbReference type="SUPFAM" id="SSF53850">
    <property type="entry name" value="Periplasmic binding protein-like II"/>
    <property type="match status" value="1"/>
</dbReference>
<feature type="transmembrane region" description="Helical" evidence="6">
    <location>
        <begin position="390"/>
        <end position="412"/>
    </location>
</feature>
<keyword evidence="4 6" id="KW-1133">Transmembrane helix</keyword>
<dbReference type="Gene3D" id="3.40.190.10">
    <property type="entry name" value="Periplasmic binding protein-like II"/>
    <property type="match status" value="1"/>
</dbReference>
<organism evidence="8">
    <name type="scientific">hydrothermal vent metagenome</name>
    <dbReference type="NCBI Taxonomy" id="652676"/>
    <lineage>
        <taxon>unclassified sequences</taxon>
        <taxon>metagenomes</taxon>
        <taxon>ecological metagenomes</taxon>
    </lineage>
</organism>
<evidence type="ECO:0000259" key="7">
    <source>
        <dbReference type="Pfam" id="PF12698"/>
    </source>
</evidence>
<evidence type="ECO:0000256" key="2">
    <source>
        <dbReference type="ARBA" id="ARBA00022475"/>
    </source>
</evidence>
<gene>
    <name evidence="8" type="ORF">MNBD_BACTEROID02-1477</name>
</gene>
<dbReference type="GO" id="GO:0140359">
    <property type="term" value="F:ABC-type transporter activity"/>
    <property type="evidence" value="ECO:0007669"/>
    <property type="project" value="InterPro"/>
</dbReference>
<comment type="subcellular location">
    <subcellularLocation>
        <location evidence="1">Cell membrane</location>
        <topology evidence="1">Multi-pass membrane protein</topology>
    </subcellularLocation>
</comment>
<accession>A0A3B0QUT0</accession>
<keyword evidence="5 6" id="KW-0472">Membrane</keyword>
<proteinExistence type="predicted"/>
<dbReference type="GO" id="GO:0005886">
    <property type="term" value="C:plasma membrane"/>
    <property type="evidence" value="ECO:0007669"/>
    <property type="project" value="UniProtKB-SubCell"/>
</dbReference>
<protein>
    <submittedName>
        <fullName evidence="8">ABC transporter, permease protein</fullName>
    </submittedName>
</protein>
<dbReference type="AlphaFoldDB" id="A0A3B0QUT0"/>
<feature type="domain" description="ABC-2 type transporter transmembrane" evidence="7">
    <location>
        <begin position="19"/>
        <end position="412"/>
    </location>
</feature>
<dbReference type="InterPro" id="IPR013525">
    <property type="entry name" value="ABC2_TM"/>
</dbReference>
<evidence type="ECO:0000256" key="4">
    <source>
        <dbReference type="ARBA" id="ARBA00022989"/>
    </source>
</evidence>
<evidence type="ECO:0000313" key="8">
    <source>
        <dbReference type="EMBL" id="VAV85160.1"/>
    </source>
</evidence>
<dbReference type="InterPro" id="IPR051449">
    <property type="entry name" value="ABC-2_transporter_component"/>
</dbReference>
<feature type="transmembrane region" description="Helical" evidence="6">
    <location>
        <begin position="242"/>
        <end position="262"/>
    </location>
</feature>
<evidence type="ECO:0000256" key="3">
    <source>
        <dbReference type="ARBA" id="ARBA00022692"/>
    </source>
</evidence>
<dbReference type="PANTHER" id="PTHR30294">
    <property type="entry name" value="MEMBRANE COMPONENT OF ABC TRANSPORTER YHHJ-RELATED"/>
    <property type="match status" value="1"/>
</dbReference>